<organism evidence="2 3">
    <name type="scientific">Candidatus Ozemobacter sibiricus</name>
    <dbReference type="NCBI Taxonomy" id="2268124"/>
    <lineage>
        <taxon>Bacteria</taxon>
        <taxon>Candidatus Ozemobacteria</taxon>
        <taxon>Candidatus Ozemobacterales</taxon>
        <taxon>Candidatus Ozemobacteraceae</taxon>
        <taxon>Candidatus Ozemobacter</taxon>
    </lineage>
</organism>
<name>A0A367ZTW5_9BACT</name>
<proteinExistence type="predicted"/>
<dbReference type="EMBL" id="QOQW01000002">
    <property type="protein sequence ID" value="RCK81297.1"/>
    <property type="molecule type" value="Genomic_DNA"/>
</dbReference>
<feature type="compositionally biased region" description="Basic and acidic residues" evidence="1">
    <location>
        <begin position="305"/>
        <end position="318"/>
    </location>
</feature>
<comment type="caution">
    <text evidence="2">The sequence shown here is derived from an EMBL/GenBank/DDBJ whole genome shotgun (WGS) entry which is preliminary data.</text>
</comment>
<dbReference type="Gene3D" id="2.60.450.10">
    <property type="entry name" value="Lipopolysaccharide (LPS) transport protein A like domain"/>
    <property type="match status" value="2"/>
</dbReference>
<protein>
    <recommendedName>
        <fullName evidence="4">Organic solvent tolerance-like N-terminal domain-containing protein</fullName>
    </recommendedName>
</protein>
<evidence type="ECO:0008006" key="4">
    <source>
        <dbReference type="Google" id="ProtNLM"/>
    </source>
</evidence>
<dbReference type="AlphaFoldDB" id="A0A367ZTW5"/>
<feature type="region of interest" description="Disordered" evidence="1">
    <location>
        <begin position="281"/>
        <end position="378"/>
    </location>
</feature>
<dbReference type="Proteomes" id="UP000252355">
    <property type="component" value="Unassembled WGS sequence"/>
</dbReference>
<reference evidence="2 3" key="1">
    <citation type="submission" date="2018-05" db="EMBL/GenBank/DDBJ databases">
        <title>A metagenomic window into the 2 km-deep terrestrial subsurface aquifer revealed taxonomically and functionally diverse microbial community comprising novel uncultured bacterial lineages.</title>
        <authorList>
            <person name="Kadnikov V.V."/>
            <person name="Mardanov A.V."/>
            <person name="Beletsky A.V."/>
            <person name="Banks D."/>
            <person name="Pimenov N.V."/>
            <person name="Frank Y.A."/>
            <person name="Karnachuk O.V."/>
            <person name="Ravin N.V."/>
        </authorList>
    </citation>
    <scope>NUCLEOTIDE SEQUENCE [LARGE SCALE GENOMIC DNA]</scope>
    <source>
        <strain evidence="2">BY5</strain>
    </source>
</reference>
<sequence length="378" mass="41806">MHRHPVTHTWLLLLLCIFVVGVALPLAWALTSITAGDMVITSRLMTFENNIYVARGGLKATQKDTVLTAERGIYDRNLELVKAIDNVEVTQPGSVLTSDYLEAYVKEDRILAKGNPRLVRIVERESRDENGVLTKRKTRVILTCDEVEGFNKENRFLAKGNVHVIEVPYREAETEEEAKANEKEPLSDLVCETLELFSLEDKAIARNNVVIVTKTLRATGDKAIYLDRENRLIIVGHAHAYQTSRESPGAEEQVSELYANKIIYYPNEDRTIAVGDVRATVYPKGAKGPGDSKDQKERKKKKKKEAGDGEEGKAEEPAAGKPADQTARPDQATPRRRGTPPPLAERRSTPPEGLPPGDYTPIGDDAGEPGTIDATADE</sequence>
<accession>A0A367ZTW5</accession>
<gene>
    <name evidence="2" type="ORF">OZSIB_2166</name>
</gene>
<evidence type="ECO:0000256" key="1">
    <source>
        <dbReference type="SAM" id="MobiDB-lite"/>
    </source>
</evidence>
<evidence type="ECO:0000313" key="2">
    <source>
        <dbReference type="EMBL" id="RCK81297.1"/>
    </source>
</evidence>
<evidence type="ECO:0000313" key="3">
    <source>
        <dbReference type="Proteomes" id="UP000252355"/>
    </source>
</evidence>